<keyword evidence="5" id="KW-1185">Reference proteome</keyword>
<accession>A0ABN8KF53</accession>
<dbReference type="SUPFAM" id="SSF51412">
    <property type="entry name" value="Inosine monophosphate dehydrogenase (IMPDH)"/>
    <property type="match status" value="1"/>
</dbReference>
<keyword evidence="1" id="KW-0285">Flavoprotein</keyword>
<name>A0ABN8KF53_9HYPH</name>
<dbReference type="InterPro" id="IPR013785">
    <property type="entry name" value="Aldolase_TIM"/>
</dbReference>
<dbReference type="Proteomes" id="UP001153050">
    <property type="component" value="Unassembled WGS sequence"/>
</dbReference>
<dbReference type="GO" id="GO:0004497">
    <property type="term" value="F:monooxygenase activity"/>
    <property type="evidence" value="ECO:0007669"/>
    <property type="project" value="UniProtKB-KW"/>
</dbReference>
<keyword evidence="2" id="KW-0288">FMN</keyword>
<protein>
    <submittedName>
        <fullName evidence="4">Monooxygenase</fullName>
    </submittedName>
</protein>
<proteinExistence type="predicted"/>
<evidence type="ECO:0000313" key="4">
    <source>
        <dbReference type="EMBL" id="CAH2408348.1"/>
    </source>
</evidence>
<evidence type="ECO:0000313" key="5">
    <source>
        <dbReference type="Proteomes" id="UP001153050"/>
    </source>
</evidence>
<dbReference type="EMBL" id="CAKXZT010000166">
    <property type="protein sequence ID" value="CAH2408348.1"/>
    <property type="molecule type" value="Genomic_DNA"/>
</dbReference>
<dbReference type="Gene3D" id="3.20.20.70">
    <property type="entry name" value="Aldolase class I"/>
    <property type="match status" value="1"/>
</dbReference>
<dbReference type="PANTHER" id="PTHR32332:SF38">
    <property type="entry name" value="MONOOXYGENASE RV1533-RELATED"/>
    <property type="match status" value="1"/>
</dbReference>
<evidence type="ECO:0000256" key="3">
    <source>
        <dbReference type="ARBA" id="ARBA00023002"/>
    </source>
</evidence>
<keyword evidence="3" id="KW-0560">Oxidoreductase</keyword>
<dbReference type="Pfam" id="PF03060">
    <property type="entry name" value="NMO"/>
    <property type="match status" value="1"/>
</dbReference>
<organism evidence="4 5">
    <name type="scientific">Mesorhizobium escarrei</name>
    <dbReference type="NCBI Taxonomy" id="666018"/>
    <lineage>
        <taxon>Bacteria</taxon>
        <taxon>Pseudomonadati</taxon>
        <taxon>Pseudomonadota</taxon>
        <taxon>Alphaproteobacteria</taxon>
        <taxon>Hyphomicrobiales</taxon>
        <taxon>Phyllobacteriaceae</taxon>
        <taxon>Mesorhizobium</taxon>
    </lineage>
</organism>
<dbReference type="PANTHER" id="PTHR32332">
    <property type="entry name" value="2-NITROPROPANE DIOXYGENASE"/>
    <property type="match status" value="1"/>
</dbReference>
<comment type="caution">
    <text evidence="4">The sequence shown here is derived from an EMBL/GenBank/DDBJ whole genome shotgun (WGS) entry which is preliminary data.</text>
</comment>
<evidence type="ECO:0000256" key="2">
    <source>
        <dbReference type="ARBA" id="ARBA00022643"/>
    </source>
</evidence>
<gene>
    <name evidence="4" type="ORF">MES5069_680053</name>
</gene>
<dbReference type="InterPro" id="IPR004136">
    <property type="entry name" value="NMO"/>
</dbReference>
<dbReference type="CDD" id="cd04730">
    <property type="entry name" value="NPD_like"/>
    <property type="match status" value="1"/>
</dbReference>
<evidence type="ECO:0000256" key="1">
    <source>
        <dbReference type="ARBA" id="ARBA00022630"/>
    </source>
</evidence>
<sequence>MKTAATELLDIEAPIFAFSHCRDVVAATSKAGGFGVLGAAWMTPEHLEQELKWIDDHVEGRPYGVDMVFSSTATAVDFKETPRELVPEENRRFINELMDQDGVPPLSEEDAKGWYAEYARNLAFSPEASEALLDVALRHPVKLVVSALGVAPDHVIKRVHDYGAKFGALVGSARQAQKQVAAGVDIIVAQGSEAGGHTGEISSLVLWPQIVDAVAPVPVLAAGGIGRGRQMAAAIALGAEGVWCGTIWLGTVESELAPDMRDVLYAAKADDAVITYGYTGKPCRAIRSKYTEAWKRSDAPKPLKAVPMQSILSGEPFRRAERAHRKDWMTYAAGQIVELVNEPVSVKTVIYDMILEYAEAMDRLSQVNED</sequence>
<reference evidence="4 5" key="1">
    <citation type="submission" date="2022-03" db="EMBL/GenBank/DDBJ databases">
        <authorList>
            <person name="Brunel B."/>
        </authorList>
    </citation>
    <scope>NUCLEOTIDE SEQUENCE [LARGE SCALE GENOMIC DNA]</scope>
    <source>
        <strain evidence="4">STM5069sample</strain>
    </source>
</reference>
<keyword evidence="4" id="KW-0503">Monooxygenase</keyword>